<keyword evidence="3" id="KW-0808">Transferase</keyword>
<dbReference type="PROSITE" id="PS00108">
    <property type="entry name" value="PROTEIN_KINASE_ST"/>
    <property type="match status" value="1"/>
</dbReference>
<dbReference type="PANTHER" id="PTHR13902">
    <property type="entry name" value="SERINE/THREONINE-PROTEIN KINASE WNK WITH NO LYSINE -RELATED"/>
    <property type="match status" value="1"/>
</dbReference>
<dbReference type="EC" id="2.7.11.1" evidence="1"/>
<dbReference type="InterPro" id="IPR050588">
    <property type="entry name" value="WNK_Ser-Thr_kinase"/>
</dbReference>
<evidence type="ECO:0000256" key="4">
    <source>
        <dbReference type="ARBA" id="ARBA00022741"/>
    </source>
</evidence>
<evidence type="ECO:0000259" key="9">
    <source>
        <dbReference type="PROSITE" id="PS50011"/>
    </source>
</evidence>
<dbReference type="Gene3D" id="1.10.510.10">
    <property type="entry name" value="Transferase(Phosphotransferase) domain 1"/>
    <property type="match status" value="1"/>
</dbReference>
<comment type="catalytic activity">
    <reaction evidence="8">
        <text>L-seryl-[protein] + ATP = O-phospho-L-seryl-[protein] + ADP + H(+)</text>
        <dbReference type="Rhea" id="RHEA:17989"/>
        <dbReference type="Rhea" id="RHEA-COMP:9863"/>
        <dbReference type="Rhea" id="RHEA-COMP:11604"/>
        <dbReference type="ChEBI" id="CHEBI:15378"/>
        <dbReference type="ChEBI" id="CHEBI:29999"/>
        <dbReference type="ChEBI" id="CHEBI:30616"/>
        <dbReference type="ChEBI" id="CHEBI:83421"/>
        <dbReference type="ChEBI" id="CHEBI:456216"/>
        <dbReference type="EC" id="2.7.11.1"/>
    </reaction>
</comment>
<evidence type="ECO:0000256" key="6">
    <source>
        <dbReference type="ARBA" id="ARBA00022840"/>
    </source>
</evidence>
<dbReference type="SMART" id="SM00220">
    <property type="entry name" value="S_TKc"/>
    <property type="match status" value="1"/>
</dbReference>
<keyword evidence="4" id="KW-0547">Nucleotide-binding</keyword>
<keyword evidence="6" id="KW-0067">ATP-binding</keyword>
<reference evidence="10" key="1">
    <citation type="submission" date="2020-06" db="EMBL/GenBank/DDBJ databases">
        <authorList>
            <person name="Li T."/>
            <person name="Hu X."/>
            <person name="Zhang T."/>
            <person name="Song X."/>
            <person name="Zhang H."/>
            <person name="Dai N."/>
            <person name="Sheng W."/>
            <person name="Hou X."/>
            <person name="Wei L."/>
        </authorList>
    </citation>
    <scope>NUCLEOTIDE SEQUENCE</scope>
    <source>
        <strain evidence="10">G02</strain>
        <tissue evidence="10">Leaf</tissue>
    </source>
</reference>
<dbReference type="FunFam" id="3.30.200.20:FF:000075">
    <property type="entry name" value="Probable serine/threonine-protein kinase WNK1"/>
    <property type="match status" value="1"/>
</dbReference>
<organism evidence="10">
    <name type="scientific">Sesamum radiatum</name>
    <name type="common">Black benniseed</name>
    <dbReference type="NCBI Taxonomy" id="300843"/>
    <lineage>
        <taxon>Eukaryota</taxon>
        <taxon>Viridiplantae</taxon>
        <taxon>Streptophyta</taxon>
        <taxon>Embryophyta</taxon>
        <taxon>Tracheophyta</taxon>
        <taxon>Spermatophyta</taxon>
        <taxon>Magnoliopsida</taxon>
        <taxon>eudicotyledons</taxon>
        <taxon>Gunneridae</taxon>
        <taxon>Pentapetalae</taxon>
        <taxon>asterids</taxon>
        <taxon>lamiids</taxon>
        <taxon>Lamiales</taxon>
        <taxon>Pedaliaceae</taxon>
        <taxon>Sesamum</taxon>
    </lineage>
</organism>
<dbReference type="InterPro" id="IPR000719">
    <property type="entry name" value="Prot_kinase_dom"/>
</dbReference>
<gene>
    <name evidence="10" type="ORF">Sradi_1150000</name>
</gene>
<reference evidence="10" key="2">
    <citation type="journal article" date="2024" name="Plant">
        <title>Genomic evolution and insights into agronomic trait innovations of Sesamum species.</title>
        <authorList>
            <person name="Miao H."/>
            <person name="Wang L."/>
            <person name="Qu L."/>
            <person name="Liu H."/>
            <person name="Sun Y."/>
            <person name="Le M."/>
            <person name="Wang Q."/>
            <person name="Wei S."/>
            <person name="Zheng Y."/>
            <person name="Lin W."/>
            <person name="Duan Y."/>
            <person name="Cao H."/>
            <person name="Xiong S."/>
            <person name="Wang X."/>
            <person name="Wei L."/>
            <person name="Li C."/>
            <person name="Ma Q."/>
            <person name="Ju M."/>
            <person name="Zhao R."/>
            <person name="Li G."/>
            <person name="Mu C."/>
            <person name="Tian Q."/>
            <person name="Mei H."/>
            <person name="Zhang T."/>
            <person name="Gao T."/>
            <person name="Zhang H."/>
        </authorList>
    </citation>
    <scope>NUCLEOTIDE SEQUENCE</scope>
    <source>
        <strain evidence="10">G02</strain>
    </source>
</reference>
<evidence type="ECO:0000313" key="10">
    <source>
        <dbReference type="EMBL" id="KAL0426152.1"/>
    </source>
</evidence>
<keyword evidence="2" id="KW-0723">Serine/threonine-protein kinase</keyword>
<dbReference type="EMBL" id="JACGWJ010000004">
    <property type="protein sequence ID" value="KAL0426152.1"/>
    <property type="molecule type" value="Genomic_DNA"/>
</dbReference>
<evidence type="ECO:0000256" key="8">
    <source>
        <dbReference type="ARBA" id="ARBA00048679"/>
    </source>
</evidence>
<evidence type="ECO:0000256" key="3">
    <source>
        <dbReference type="ARBA" id="ARBA00022679"/>
    </source>
</evidence>
<dbReference type="PROSITE" id="PS50011">
    <property type="entry name" value="PROTEIN_KINASE_DOM"/>
    <property type="match status" value="1"/>
</dbReference>
<proteinExistence type="predicted"/>
<dbReference type="GO" id="GO:0004674">
    <property type="term" value="F:protein serine/threonine kinase activity"/>
    <property type="evidence" value="ECO:0007669"/>
    <property type="project" value="UniProtKB-KW"/>
</dbReference>
<name>A0AAW2VDB3_SESRA</name>
<dbReference type="InterPro" id="IPR008271">
    <property type="entry name" value="Ser/Thr_kinase_AS"/>
</dbReference>
<evidence type="ECO:0000256" key="2">
    <source>
        <dbReference type="ARBA" id="ARBA00022527"/>
    </source>
</evidence>
<dbReference type="InterPro" id="IPR011009">
    <property type="entry name" value="Kinase-like_dom_sf"/>
</dbReference>
<dbReference type="SUPFAM" id="SSF56112">
    <property type="entry name" value="Protein kinase-like (PK-like)"/>
    <property type="match status" value="1"/>
</dbReference>
<dbReference type="Gene3D" id="3.30.200.20">
    <property type="entry name" value="Phosphorylase Kinase, domain 1"/>
    <property type="match status" value="1"/>
</dbReference>
<comment type="caution">
    <text evidence="10">The sequence shown here is derived from an EMBL/GenBank/DDBJ whole genome shotgun (WGS) entry which is preliminary data.</text>
</comment>
<sequence length="510" mass="56784">MAGMCSGAGFGVSRSITNGSGNGDFSGHSLSSAGPDEAHYRQVDYVEKCSRSRYVRPFKGILVLHGHIHHPKLSSIVQKLMKAMRYLAFDRLCFVLQYNEVLGKGAFKTVYKAFDQLNGIEVAWNRVKIDDVLRSPEDLEKLYSEVHLLRQLKHENIMKFFDSWIDDKKKTVNMITELFASGSLRQYRRKHKNVDMKAIKNWARQILQGLDYLHSQNPPVIHRDLKCDNIFVNGNQGEVKIGDLGLATILQQPTAQSVIAFHWQGVKPAALAKVASQRAFKEPVRDLLHIPNEVPRSISQLYYGPNSMDIDPEYNQSVCTDSNCASPCSEVVEFERSHQNNDFRLRGKKNDDNSISLTLRIADQGDTALAVAAEMVEQLDLADHDVVFIADFIDSLIMRILPEWKPSSDCCSSGERCTSGLTLISDQWDTPSPYCRAESVARPDNVCDIHMVVKICIPAGSNNLYRNSNLVSTPHTACTSSPCLTNTGNILSLGSAASEVMGEDSSIKNG</sequence>
<evidence type="ECO:0000256" key="7">
    <source>
        <dbReference type="ARBA" id="ARBA00047899"/>
    </source>
</evidence>
<dbReference type="GO" id="GO:0005524">
    <property type="term" value="F:ATP binding"/>
    <property type="evidence" value="ECO:0007669"/>
    <property type="project" value="UniProtKB-KW"/>
</dbReference>
<dbReference type="AlphaFoldDB" id="A0AAW2VDB3"/>
<evidence type="ECO:0000256" key="5">
    <source>
        <dbReference type="ARBA" id="ARBA00022777"/>
    </source>
</evidence>
<feature type="domain" description="Protein kinase" evidence="9">
    <location>
        <begin position="96"/>
        <end position="429"/>
    </location>
</feature>
<evidence type="ECO:0000256" key="1">
    <source>
        <dbReference type="ARBA" id="ARBA00012513"/>
    </source>
</evidence>
<accession>A0AAW2VDB3</accession>
<protein>
    <recommendedName>
        <fullName evidence="1">non-specific serine/threonine protein kinase</fullName>
        <ecNumber evidence="1">2.7.11.1</ecNumber>
    </recommendedName>
</protein>
<comment type="catalytic activity">
    <reaction evidence="7">
        <text>L-threonyl-[protein] + ATP = O-phospho-L-threonyl-[protein] + ADP + H(+)</text>
        <dbReference type="Rhea" id="RHEA:46608"/>
        <dbReference type="Rhea" id="RHEA-COMP:11060"/>
        <dbReference type="Rhea" id="RHEA-COMP:11605"/>
        <dbReference type="ChEBI" id="CHEBI:15378"/>
        <dbReference type="ChEBI" id="CHEBI:30013"/>
        <dbReference type="ChEBI" id="CHEBI:30616"/>
        <dbReference type="ChEBI" id="CHEBI:61977"/>
        <dbReference type="ChEBI" id="CHEBI:456216"/>
        <dbReference type="EC" id="2.7.11.1"/>
    </reaction>
</comment>
<keyword evidence="5 10" id="KW-0418">Kinase</keyword>
<dbReference type="Pfam" id="PF00069">
    <property type="entry name" value="Pkinase"/>
    <property type="match status" value="1"/>
</dbReference>